<dbReference type="Proteomes" id="UP000008701">
    <property type="component" value="Chromosome"/>
</dbReference>
<dbReference type="STRING" id="290317.Cpha266_1155"/>
<dbReference type="KEGG" id="cph:Cpha266_1155"/>
<dbReference type="Gene3D" id="2.60.40.10">
    <property type="entry name" value="Immunoglobulins"/>
    <property type="match status" value="2"/>
</dbReference>
<dbReference type="eggNOG" id="COG1357">
    <property type="taxonomic scope" value="Bacteria"/>
</dbReference>
<organism evidence="2 3">
    <name type="scientific">Chlorobium phaeobacteroides (strain DSM 266 / SMG 266 / 2430)</name>
    <dbReference type="NCBI Taxonomy" id="290317"/>
    <lineage>
        <taxon>Bacteria</taxon>
        <taxon>Pseudomonadati</taxon>
        <taxon>Chlorobiota</taxon>
        <taxon>Chlorobiia</taxon>
        <taxon>Chlorobiales</taxon>
        <taxon>Chlorobiaceae</taxon>
        <taxon>Chlorobium/Pelodictyon group</taxon>
        <taxon>Chlorobium</taxon>
    </lineage>
</organism>
<keyword evidence="3" id="KW-1185">Reference proteome</keyword>
<proteinExistence type="predicted"/>
<dbReference type="AlphaFoldDB" id="A1BFL5"/>
<gene>
    <name evidence="2" type="ordered locus">Cpha266_1155</name>
</gene>
<accession>A1BFL5</accession>
<evidence type="ECO:0000313" key="3">
    <source>
        <dbReference type="Proteomes" id="UP000008701"/>
    </source>
</evidence>
<dbReference type="eggNOG" id="COG4412">
    <property type="taxonomic scope" value="Bacteria"/>
</dbReference>
<dbReference type="RefSeq" id="WP_011745016.1">
    <property type="nucleotide sequence ID" value="NC_008639.1"/>
</dbReference>
<dbReference type="HOGENOM" id="CLU_447390_0_0_10"/>
<sequence length="610" mass="61691" precursor="true">MTRPARSILYLLPGSIALMLALIFPLHNTQAVTIVSIKVEQDMITPNSPTSQSSVAGSAVAQPPSVKITDAFGNPASGVDVTFTITGGEGSITGDGNVTSGPDGIAAIGGWTLGAIAGANTMTAVNAGYAGSPVTFTATGTSGEATKVVLTRQSAGTASGSAFTTQPQVTIQDAAGNTVSSSTARVTATISDDGTLVGTTTAIATAGVATFTNLGIAGKAGTAYTITYTVSNLDPANQIVTVTPGLASKLAITRQPSSSTVSKAPFAVQPEVTIQDAEGNAMTDATNAITLTLSTGTGKLDGMMTMNAVAGVADFSGNGLNIDLAGADKVLTASAVGLTAAATNAFAITAGPASQIEIVTQPGGNSVVSGTMLAGQPEIKVSDEGGNGITGVTVTATLEGAYGTLTNNTAITDDNGKATFTELTFTSTFATASPDYTIKFSYDTISVTSGSVTHTLAVGKPYQGGYIAYLGSPFTTGLIAAQRDLGDLQWGGFGTLIGTGGGLGEGKVNTERIVVQLANNPGYAAGACDSYSVTEGGVTYDDWYLPSRDELHQLYQNLHNRHIGGFAPSGYWSSTEDGAGGGAWTQNFDNGSQYGDYKGLERRVRPVRAF</sequence>
<protein>
    <recommendedName>
        <fullName evidence="1">Lcl C-terminal domain-containing protein</fullName>
    </recommendedName>
</protein>
<dbReference type="Pfam" id="PF07603">
    <property type="entry name" value="Lcl_C"/>
    <property type="match status" value="1"/>
</dbReference>
<reference evidence="2 3" key="1">
    <citation type="submission" date="2006-12" db="EMBL/GenBank/DDBJ databases">
        <title>Complete sequence of Chlorobium phaeobacteroides DSM 266.</title>
        <authorList>
            <consortium name="US DOE Joint Genome Institute"/>
            <person name="Copeland A."/>
            <person name="Lucas S."/>
            <person name="Lapidus A."/>
            <person name="Barry K."/>
            <person name="Detter J.C."/>
            <person name="Glavina del Rio T."/>
            <person name="Hammon N."/>
            <person name="Israni S."/>
            <person name="Pitluck S."/>
            <person name="Goltsman E."/>
            <person name="Schmutz J."/>
            <person name="Larimer F."/>
            <person name="Land M."/>
            <person name="Hauser L."/>
            <person name="Mikhailova N."/>
            <person name="Li T."/>
            <person name="Overmann J."/>
            <person name="Bryant D.A."/>
            <person name="Richardson P."/>
        </authorList>
    </citation>
    <scope>NUCLEOTIDE SEQUENCE [LARGE SCALE GENOMIC DNA]</scope>
    <source>
        <strain evidence="2 3">DSM 266</strain>
    </source>
</reference>
<dbReference type="EMBL" id="CP000492">
    <property type="protein sequence ID" value="ABL65192.1"/>
    <property type="molecule type" value="Genomic_DNA"/>
</dbReference>
<name>A1BFL5_CHLPD</name>
<evidence type="ECO:0000259" key="1">
    <source>
        <dbReference type="Pfam" id="PF07603"/>
    </source>
</evidence>
<feature type="domain" description="Lcl C-terminal" evidence="1">
    <location>
        <begin position="539"/>
        <end position="608"/>
    </location>
</feature>
<dbReference type="InterPro" id="IPR011460">
    <property type="entry name" value="Lcl_C"/>
</dbReference>
<dbReference type="InterPro" id="IPR013783">
    <property type="entry name" value="Ig-like_fold"/>
</dbReference>
<evidence type="ECO:0000313" key="2">
    <source>
        <dbReference type="EMBL" id="ABL65192.1"/>
    </source>
</evidence>